<dbReference type="InterPro" id="IPR055768">
    <property type="entry name" value="DUF7344"/>
</dbReference>
<dbReference type="InterPro" id="IPR036388">
    <property type="entry name" value="WH-like_DNA-bd_sf"/>
</dbReference>
<evidence type="ECO:0000256" key="1">
    <source>
        <dbReference type="SAM" id="MobiDB-lite"/>
    </source>
</evidence>
<evidence type="ECO:0000313" key="4">
    <source>
        <dbReference type="Proteomes" id="UP001596407"/>
    </source>
</evidence>
<evidence type="ECO:0000313" key="3">
    <source>
        <dbReference type="EMBL" id="MFC7079933.1"/>
    </source>
</evidence>
<name>A0ABD5WQ11_9EURY</name>
<dbReference type="Proteomes" id="UP001596407">
    <property type="component" value="Unassembled WGS sequence"/>
</dbReference>
<dbReference type="AlphaFoldDB" id="A0ABD5WQ11"/>
<accession>A0ABD5WQ11</accession>
<dbReference type="Pfam" id="PF24035">
    <property type="entry name" value="DUF7344"/>
    <property type="match status" value="1"/>
</dbReference>
<feature type="domain" description="DUF7344" evidence="2">
    <location>
        <begin position="18"/>
        <end position="98"/>
    </location>
</feature>
<evidence type="ECO:0000259" key="2">
    <source>
        <dbReference type="Pfam" id="PF24035"/>
    </source>
</evidence>
<sequence>MNDDAPDADATAEVDAVFGVLSDVHRRYALYYLRDRESATVDELATILAGWLGTREDAGKVVTPEDRERERTALHHVHLPKLAEAEYVRYDPETDDVTLELLPELAETVLDRSLDQQRDAADRSDRSVSDHRAG</sequence>
<proteinExistence type="predicted"/>
<gene>
    <name evidence="3" type="ORF">ACFQJ6_07165</name>
</gene>
<reference evidence="3 4" key="1">
    <citation type="journal article" date="2019" name="Int. J. Syst. Evol. Microbiol.">
        <title>The Global Catalogue of Microorganisms (GCM) 10K type strain sequencing project: providing services to taxonomists for standard genome sequencing and annotation.</title>
        <authorList>
            <consortium name="The Broad Institute Genomics Platform"/>
            <consortium name="The Broad Institute Genome Sequencing Center for Infectious Disease"/>
            <person name="Wu L."/>
            <person name="Ma J."/>
        </authorList>
    </citation>
    <scope>NUCLEOTIDE SEQUENCE [LARGE SCALE GENOMIC DNA]</scope>
    <source>
        <strain evidence="3 4">DT72</strain>
    </source>
</reference>
<dbReference type="GeneID" id="79303502"/>
<dbReference type="EMBL" id="JBHSZH010000005">
    <property type="protein sequence ID" value="MFC7079933.1"/>
    <property type="molecule type" value="Genomic_DNA"/>
</dbReference>
<protein>
    <submittedName>
        <fullName evidence="3">ArsR family transcriptional regulator</fullName>
    </submittedName>
</protein>
<dbReference type="RefSeq" id="WP_276278954.1">
    <property type="nucleotide sequence ID" value="NZ_CP119809.1"/>
</dbReference>
<organism evidence="3 4">
    <name type="scientific">Halorussus caseinilyticus</name>
    <dbReference type="NCBI Taxonomy" id="3034025"/>
    <lineage>
        <taxon>Archaea</taxon>
        <taxon>Methanobacteriati</taxon>
        <taxon>Methanobacteriota</taxon>
        <taxon>Stenosarchaea group</taxon>
        <taxon>Halobacteria</taxon>
        <taxon>Halobacteriales</taxon>
        <taxon>Haladaptataceae</taxon>
        <taxon>Halorussus</taxon>
    </lineage>
</organism>
<feature type="region of interest" description="Disordered" evidence="1">
    <location>
        <begin position="112"/>
        <end position="134"/>
    </location>
</feature>
<comment type="caution">
    <text evidence="3">The sequence shown here is derived from an EMBL/GenBank/DDBJ whole genome shotgun (WGS) entry which is preliminary data.</text>
</comment>
<keyword evidence="4" id="KW-1185">Reference proteome</keyword>
<dbReference type="Gene3D" id="1.10.10.10">
    <property type="entry name" value="Winged helix-like DNA-binding domain superfamily/Winged helix DNA-binding domain"/>
    <property type="match status" value="1"/>
</dbReference>